<dbReference type="PANTHER" id="PTHR43698">
    <property type="entry name" value="RIBD C-TERMINAL DOMAIN CONTAINING PROTEIN"/>
    <property type="match status" value="1"/>
</dbReference>
<sequence length="161" mass="17751">MFRQFSLGISLFLITGTVAHAVDVPANGSVTVTEGIARTYIRAPADNFTGRAWIDPLFLKPQSPQRTTGSFVTFEPGSRTAWHTHPLGQTLVVVSGTGWVQEWNKEKITVHSGDVINFPPGVKHWHGATDKSGMVHLAIQELTPEGKNVNWLEKVSDTQYE</sequence>
<proteinExistence type="predicted"/>
<feature type="chain" id="PRO_5046009516" evidence="1">
    <location>
        <begin position="22"/>
        <end position="161"/>
    </location>
</feature>
<evidence type="ECO:0000256" key="1">
    <source>
        <dbReference type="SAM" id="SignalP"/>
    </source>
</evidence>
<dbReference type="CDD" id="cd02233">
    <property type="entry name" value="cupin_HNL-like"/>
    <property type="match status" value="1"/>
</dbReference>
<reference evidence="3 4" key="1">
    <citation type="submission" date="2024-08" db="EMBL/GenBank/DDBJ databases">
        <title>Pantoea ronii - a newly identified human opportunistic pathogen.</title>
        <authorList>
            <person name="Keidar-Friedman D."/>
            <person name="Sorek N."/>
            <person name="Leshin-Carmel D."/>
            <person name="Tsur A."/>
            <person name="Amsalem M."/>
            <person name="Tolkach D."/>
            <person name="Brosh-Nissimov T."/>
        </authorList>
    </citation>
    <scope>NUCLEOTIDE SEQUENCE [LARGE SCALE GENOMIC DNA]</scope>
    <source>
        <strain evidence="3 4">AA23256</strain>
    </source>
</reference>
<accession>A0ABW7Q136</accession>
<dbReference type="InterPro" id="IPR013096">
    <property type="entry name" value="Cupin_2"/>
</dbReference>
<evidence type="ECO:0000313" key="4">
    <source>
        <dbReference type="Proteomes" id="UP001611251"/>
    </source>
</evidence>
<protein>
    <submittedName>
        <fullName evidence="3">Cupin domain-containing protein</fullName>
    </submittedName>
</protein>
<dbReference type="RefSeq" id="WP_397217976.1">
    <property type="nucleotide sequence ID" value="NZ_JBGFSN010000012.1"/>
</dbReference>
<dbReference type="EMBL" id="JBGFSN010000012">
    <property type="protein sequence ID" value="MFH8136307.1"/>
    <property type="molecule type" value="Genomic_DNA"/>
</dbReference>
<dbReference type="InterPro" id="IPR047263">
    <property type="entry name" value="HNL-like_cupin"/>
</dbReference>
<dbReference type="InterPro" id="IPR011051">
    <property type="entry name" value="RmlC_Cupin_sf"/>
</dbReference>
<dbReference type="Pfam" id="PF07883">
    <property type="entry name" value="Cupin_2"/>
    <property type="match status" value="1"/>
</dbReference>
<keyword evidence="1" id="KW-0732">Signal</keyword>
<name>A0ABW7Q136_9GAMM</name>
<evidence type="ECO:0000313" key="3">
    <source>
        <dbReference type="EMBL" id="MFH8136307.1"/>
    </source>
</evidence>
<gene>
    <name evidence="3" type="ORF">ABU178_19360</name>
</gene>
<dbReference type="SUPFAM" id="SSF51182">
    <property type="entry name" value="RmlC-like cupins"/>
    <property type="match status" value="1"/>
</dbReference>
<dbReference type="InterPro" id="IPR014710">
    <property type="entry name" value="RmlC-like_jellyroll"/>
</dbReference>
<feature type="signal peptide" evidence="1">
    <location>
        <begin position="1"/>
        <end position="21"/>
    </location>
</feature>
<comment type="caution">
    <text evidence="3">The sequence shown here is derived from an EMBL/GenBank/DDBJ whole genome shotgun (WGS) entry which is preliminary data.</text>
</comment>
<dbReference type="PANTHER" id="PTHR43698:SF1">
    <property type="entry name" value="BLL4564 PROTEIN"/>
    <property type="match status" value="1"/>
</dbReference>
<keyword evidence="4" id="KW-1185">Reference proteome</keyword>
<feature type="domain" description="Cupin type-2" evidence="2">
    <location>
        <begin position="71"/>
        <end position="135"/>
    </location>
</feature>
<dbReference type="Proteomes" id="UP001611251">
    <property type="component" value="Unassembled WGS sequence"/>
</dbReference>
<organism evidence="3 4">
    <name type="scientific">Pantoea osteomyelitidis</name>
    <dbReference type="NCBI Taxonomy" id="3230026"/>
    <lineage>
        <taxon>Bacteria</taxon>
        <taxon>Pseudomonadati</taxon>
        <taxon>Pseudomonadota</taxon>
        <taxon>Gammaproteobacteria</taxon>
        <taxon>Enterobacterales</taxon>
        <taxon>Erwiniaceae</taxon>
        <taxon>Pantoea</taxon>
    </lineage>
</organism>
<evidence type="ECO:0000259" key="2">
    <source>
        <dbReference type="Pfam" id="PF07883"/>
    </source>
</evidence>
<dbReference type="Gene3D" id="2.60.120.10">
    <property type="entry name" value="Jelly Rolls"/>
    <property type="match status" value="1"/>
</dbReference>